<dbReference type="Pfam" id="PF18108">
    <property type="entry name" value="QSOX_Trx1"/>
    <property type="match status" value="1"/>
</dbReference>
<feature type="transmembrane region" description="Helical" evidence="13">
    <location>
        <begin position="696"/>
        <end position="713"/>
    </location>
</feature>
<evidence type="ECO:0000259" key="16">
    <source>
        <dbReference type="PROSITE" id="PS51324"/>
    </source>
</evidence>
<evidence type="ECO:0000256" key="1">
    <source>
        <dbReference type="ARBA" id="ARBA00001974"/>
    </source>
</evidence>
<dbReference type="FunFam" id="3.40.30.10:FF:000073">
    <property type="entry name" value="Sulfhydryl oxidase"/>
    <property type="match status" value="1"/>
</dbReference>
<comment type="cofactor">
    <cofactor evidence="1 13">
        <name>FAD</name>
        <dbReference type="ChEBI" id="CHEBI:57692"/>
    </cofactor>
</comment>
<keyword evidence="18" id="KW-1185">Reference proteome</keyword>
<evidence type="ECO:0000256" key="3">
    <source>
        <dbReference type="ARBA" id="ARBA00006041"/>
    </source>
</evidence>
<evidence type="ECO:0000256" key="2">
    <source>
        <dbReference type="ARBA" id="ARBA00004613"/>
    </source>
</evidence>
<dbReference type="GO" id="GO:0000139">
    <property type="term" value="C:Golgi membrane"/>
    <property type="evidence" value="ECO:0000318"/>
    <property type="project" value="GO_Central"/>
</dbReference>
<gene>
    <name evidence="19" type="primary">qsox1.S</name>
</gene>
<dbReference type="GO" id="GO:0006457">
    <property type="term" value="P:protein folding"/>
    <property type="evidence" value="ECO:0000318"/>
    <property type="project" value="GO_Central"/>
</dbReference>
<protein>
    <recommendedName>
        <fullName evidence="13">Sulfhydryl oxidase</fullName>
        <ecNumber evidence="13">1.8.3.2</ecNumber>
    </recommendedName>
</protein>
<evidence type="ECO:0000259" key="17">
    <source>
        <dbReference type="PROSITE" id="PS51352"/>
    </source>
</evidence>
<keyword evidence="8 13" id="KW-0560">Oxidoreductase</keyword>
<comment type="function">
    <text evidence="11">Catalyzes the oxidation of sulfhydryl groups in peptide and protein thiols to disulfides with the reduction of oxygen to hydrogen peroxide. Plays a role in disulfide bond formation in a variety of extracellular proteins. In fibroblasts, required for normal incorporation of laminin into the extracellular matrix, and thereby for normal cell-cell adhesion and cell migration.</text>
</comment>
<dbReference type="Pfam" id="PF04777">
    <property type="entry name" value="Evr1_Alr"/>
    <property type="match status" value="1"/>
</dbReference>
<dbReference type="EC" id="1.8.3.2" evidence="13"/>
<dbReference type="InterPro" id="IPR017937">
    <property type="entry name" value="Thioredoxin_CS"/>
</dbReference>
<accession>A0A8J1KMI8</accession>
<dbReference type="Gene3D" id="3.40.30.10">
    <property type="entry name" value="Glutaredoxin"/>
    <property type="match status" value="2"/>
</dbReference>
<keyword evidence="13" id="KW-0472">Membrane</keyword>
<dbReference type="Gene3D" id="1.20.120.1960">
    <property type="entry name" value="QSOX sulfhydryl oxidase domain"/>
    <property type="match status" value="1"/>
</dbReference>
<dbReference type="SUPFAM" id="SSF69000">
    <property type="entry name" value="FAD-dependent thiol oxidase"/>
    <property type="match status" value="1"/>
</dbReference>
<evidence type="ECO:0000256" key="6">
    <source>
        <dbReference type="ARBA" id="ARBA00022729"/>
    </source>
</evidence>
<dbReference type="InterPro" id="IPR040986">
    <property type="entry name" value="QSOX_FAD-bd_dom"/>
</dbReference>
<dbReference type="GO" id="GO:0016971">
    <property type="term" value="F:flavin-dependent sulfhydryl oxidase activity"/>
    <property type="evidence" value="ECO:0000318"/>
    <property type="project" value="GO_Central"/>
</dbReference>
<dbReference type="FunFam" id="1.20.120.1960:FF:000001">
    <property type="entry name" value="Sulfhydryl oxidase"/>
    <property type="match status" value="1"/>
</dbReference>
<feature type="domain" description="Thioredoxin" evidence="17">
    <location>
        <begin position="16"/>
        <end position="148"/>
    </location>
</feature>
<keyword evidence="5 13" id="KW-0285">Flavoprotein</keyword>
<name>A0A8J1KMI8_XENLA</name>
<evidence type="ECO:0000256" key="8">
    <source>
        <dbReference type="ARBA" id="ARBA00023002"/>
    </source>
</evidence>
<dbReference type="InterPro" id="IPR013766">
    <property type="entry name" value="Thioredoxin_domain"/>
</dbReference>
<evidence type="ECO:0000256" key="14">
    <source>
        <dbReference type="SAM" id="MobiDB-lite"/>
    </source>
</evidence>
<proteinExistence type="inferred from homology"/>
<dbReference type="FunFam" id="1.20.120.310:FF:000001">
    <property type="entry name" value="Sulfhydryl oxidase"/>
    <property type="match status" value="1"/>
</dbReference>
<dbReference type="Pfam" id="PF18371">
    <property type="entry name" value="FAD_SOX"/>
    <property type="match status" value="1"/>
</dbReference>
<keyword evidence="6 15" id="KW-0732">Signal</keyword>
<dbReference type="Gene3D" id="1.20.120.310">
    <property type="entry name" value="ERV/ALR sulfhydryl oxidase domain"/>
    <property type="match status" value="1"/>
</dbReference>
<evidence type="ECO:0000256" key="5">
    <source>
        <dbReference type="ARBA" id="ARBA00022630"/>
    </source>
</evidence>
<sequence>MMGLGRLCDCAATLVLLLVSVAPSQAALYSPDEPVVVLDAKAKTYLLGSRSFWLTEFYASWCGHCQAFKPTWSSLAEDVKDWRPVVYLGVLDCAEASNFATCNEFGITGYPTIKSFKFFANEISEGVKENAGRTVQLLRERIVDRLEEQKNSRPPSCPPLEPISESEVEQFFKTKQEDYLALIFEDASMYTGRETALDMVQYEGVSVRRVLSDQDDVVYKFQIPSFPALVLLCRNGSNTIVNLVEDTRYSYTNFLRSLPGVSKGNLPLIGVSNNITAEQNDKRIADSSKVYLADLESAVHYTLRAEVSRFSILEGERLDALVTYISVLKKYFPARPYGRMLLSSIYSWLQARAGTEVLYKDFQDVLDNKDEVQNAVLTSRVNYVWCQGSHSKFRGFPCSLWTLFHFLTVQAGEDKTANPQEVLQVLRKYAKHFFGCRECAGHFERMAAQSMSNVSTSDDAILWLWDRHNRVNKRLSGAPSEDPEFPKLPWPSKALCPFCQVQDSGNKLVWDFPNVLTFMKAHYSRENLANDYLEDEVVLLERQRNGTRKKETNSNKDTPVEEPSEEKTKIHHKLIYPPLNTEDHENKNKKSHPGSEVEFPAHVQVEEEKNTGEENSFLHSLLPSRSLQGSIEHDSDNAIQPQILIDIPEEEFHHIAVRKRLLRRGVVAEKETVNLKGRWSKTLEVGFSRLDLSLCVVFYFLSSMCLLGMYLYMSLRTRCLRQRTIYS</sequence>
<comment type="catalytic activity">
    <reaction evidence="12 13">
        <text>2 R'C(R)SH + O2 = R'C(R)S-S(R)CR' + H2O2</text>
        <dbReference type="Rhea" id="RHEA:17357"/>
        <dbReference type="ChEBI" id="CHEBI:15379"/>
        <dbReference type="ChEBI" id="CHEBI:16240"/>
        <dbReference type="ChEBI" id="CHEBI:16520"/>
        <dbReference type="ChEBI" id="CHEBI:17412"/>
        <dbReference type="EC" id="1.8.3.2"/>
    </reaction>
</comment>
<dbReference type="FunFam" id="3.40.30.10:FF:000080">
    <property type="entry name" value="Sulfhydryl oxidase"/>
    <property type="match status" value="1"/>
</dbReference>
<dbReference type="PROSITE" id="PS51352">
    <property type="entry name" value="THIOREDOXIN_2"/>
    <property type="match status" value="1"/>
</dbReference>
<evidence type="ECO:0000256" key="12">
    <source>
        <dbReference type="ARBA" id="ARBA00048864"/>
    </source>
</evidence>
<dbReference type="GO" id="GO:0005615">
    <property type="term" value="C:extracellular space"/>
    <property type="evidence" value="ECO:0000318"/>
    <property type="project" value="GO_Central"/>
</dbReference>
<feature type="region of interest" description="Disordered" evidence="14">
    <location>
        <begin position="544"/>
        <end position="599"/>
    </location>
</feature>
<keyword evidence="9" id="KW-1015">Disulfide bond</keyword>
<dbReference type="PROSITE" id="PS00194">
    <property type="entry name" value="THIOREDOXIN_1"/>
    <property type="match status" value="1"/>
</dbReference>
<dbReference type="InterPro" id="IPR036249">
    <property type="entry name" value="Thioredoxin-like_sf"/>
</dbReference>
<keyword evidence="10" id="KW-0325">Glycoprotein</keyword>
<dbReference type="Proteomes" id="UP000186698">
    <property type="component" value="Chromosome 4S"/>
</dbReference>
<evidence type="ECO:0000313" key="19">
    <source>
        <dbReference type="RefSeq" id="XP_041417449.1"/>
    </source>
</evidence>
<feature type="chain" id="PRO_5035286629" description="Sulfhydryl oxidase" evidence="15">
    <location>
        <begin position="27"/>
        <end position="727"/>
    </location>
</feature>
<evidence type="ECO:0000256" key="4">
    <source>
        <dbReference type="ARBA" id="ARBA00022525"/>
    </source>
</evidence>
<reference evidence="19" key="1">
    <citation type="submission" date="2025-08" db="UniProtKB">
        <authorList>
            <consortium name="RefSeq"/>
        </authorList>
    </citation>
    <scope>IDENTIFICATION</scope>
    <source>
        <strain evidence="19">J_2021</strain>
        <tissue evidence="19">Erythrocytes</tissue>
    </source>
</reference>
<evidence type="ECO:0000313" key="18">
    <source>
        <dbReference type="Proteomes" id="UP000186698"/>
    </source>
</evidence>
<keyword evidence="13" id="KW-1133">Transmembrane helix</keyword>
<dbReference type="InterPro" id="IPR036774">
    <property type="entry name" value="ERV/ALR_sulphydryl_oxid_sf"/>
</dbReference>
<evidence type="ECO:0000256" key="10">
    <source>
        <dbReference type="ARBA" id="ARBA00023180"/>
    </source>
</evidence>
<comment type="similarity">
    <text evidence="3 13">Belongs to the quiescin-sulfhydryl oxidase (QSOX) family.</text>
</comment>
<dbReference type="InterPro" id="IPR042568">
    <property type="entry name" value="QSOX_FAD-bd_sf"/>
</dbReference>
<dbReference type="AlphaFoldDB" id="A0A8J1KMI8"/>
<dbReference type="InterPro" id="IPR041269">
    <property type="entry name" value="QSOX_Trx1"/>
</dbReference>
<dbReference type="Pfam" id="PF00085">
    <property type="entry name" value="Thioredoxin"/>
    <property type="match status" value="1"/>
</dbReference>
<dbReference type="RefSeq" id="XP_041417449.1">
    <property type="nucleotide sequence ID" value="XM_041561515.1"/>
</dbReference>
<dbReference type="GO" id="GO:0003756">
    <property type="term" value="F:protein disulfide isomerase activity"/>
    <property type="evidence" value="ECO:0000318"/>
    <property type="project" value="GO_Central"/>
</dbReference>
<dbReference type="InterPro" id="IPR039798">
    <property type="entry name" value="Sulfhydryl_oxidase"/>
</dbReference>
<comment type="subcellular location">
    <subcellularLocation>
        <location evidence="2">Secreted</location>
    </subcellularLocation>
</comment>
<dbReference type="PANTHER" id="PTHR22897">
    <property type="entry name" value="QUIESCIN Q6-RELATED SULFHYDRYL OXIDASE"/>
    <property type="match status" value="1"/>
</dbReference>
<dbReference type="InterPro" id="IPR017905">
    <property type="entry name" value="ERV/ALR_sulphydryl_oxidase"/>
</dbReference>
<evidence type="ECO:0000256" key="15">
    <source>
        <dbReference type="SAM" id="SignalP"/>
    </source>
</evidence>
<evidence type="ECO:0000256" key="13">
    <source>
        <dbReference type="RuleBase" id="RU371123"/>
    </source>
</evidence>
<evidence type="ECO:0000256" key="9">
    <source>
        <dbReference type="ARBA" id="ARBA00023157"/>
    </source>
</evidence>
<keyword evidence="7 13" id="KW-0274">FAD</keyword>
<dbReference type="GeneID" id="108714997"/>
<dbReference type="PANTHER" id="PTHR22897:SF6">
    <property type="entry name" value="SULFHYDRYL OXIDASE 1"/>
    <property type="match status" value="1"/>
</dbReference>
<feature type="compositionally biased region" description="Basic and acidic residues" evidence="14">
    <location>
        <begin position="544"/>
        <end position="554"/>
    </location>
</feature>
<dbReference type="CDD" id="cd02992">
    <property type="entry name" value="PDI_a_QSOX"/>
    <property type="match status" value="1"/>
</dbReference>
<feature type="domain" description="ERV/ALR sulfhydryl oxidase" evidence="16">
    <location>
        <begin position="389"/>
        <end position="490"/>
    </location>
</feature>
<organism evidence="18 19">
    <name type="scientific">Xenopus laevis</name>
    <name type="common">African clawed frog</name>
    <dbReference type="NCBI Taxonomy" id="8355"/>
    <lineage>
        <taxon>Eukaryota</taxon>
        <taxon>Metazoa</taxon>
        <taxon>Chordata</taxon>
        <taxon>Craniata</taxon>
        <taxon>Vertebrata</taxon>
        <taxon>Euteleostomi</taxon>
        <taxon>Amphibia</taxon>
        <taxon>Batrachia</taxon>
        <taxon>Anura</taxon>
        <taxon>Pipoidea</taxon>
        <taxon>Pipidae</taxon>
        <taxon>Xenopodinae</taxon>
        <taxon>Xenopus</taxon>
        <taxon>Xenopus</taxon>
    </lineage>
</organism>
<dbReference type="PROSITE" id="PS51324">
    <property type="entry name" value="ERV_ALR"/>
    <property type="match status" value="1"/>
</dbReference>
<dbReference type="SUPFAM" id="SSF52833">
    <property type="entry name" value="Thioredoxin-like"/>
    <property type="match status" value="1"/>
</dbReference>
<dbReference type="KEGG" id="xla:108714997"/>
<dbReference type="OrthoDB" id="59470at2759"/>
<evidence type="ECO:0000256" key="7">
    <source>
        <dbReference type="ARBA" id="ARBA00022827"/>
    </source>
</evidence>
<keyword evidence="13" id="KW-0812">Transmembrane</keyword>
<feature type="signal peptide" evidence="15">
    <location>
        <begin position="1"/>
        <end position="26"/>
    </location>
</feature>
<dbReference type="CTD" id="108714997"/>
<evidence type="ECO:0000256" key="11">
    <source>
        <dbReference type="ARBA" id="ARBA00045804"/>
    </source>
</evidence>
<keyword evidence="4" id="KW-0964">Secreted</keyword>